<evidence type="ECO:0000313" key="2">
    <source>
        <dbReference type="EMBL" id="GAA5817432.1"/>
    </source>
</evidence>
<reference evidence="2 3" key="1">
    <citation type="submission" date="2024-04" db="EMBL/GenBank/DDBJ databases">
        <title>genome sequences of Mucor flavus KT1a and Helicostylum pulchrum KT1b strains isolated from the surface of a dry-aged beef.</title>
        <authorList>
            <person name="Toyotome T."/>
            <person name="Hosono M."/>
            <person name="Torimaru M."/>
            <person name="Fukuda K."/>
            <person name="Mikami N."/>
        </authorList>
    </citation>
    <scope>NUCLEOTIDE SEQUENCE [LARGE SCALE GENOMIC DNA]</scope>
    <source>
        <strain evidence="2 3">KT1a</strain>
    </source>
</reference>
<comment type="caution">
    <text evidence="2">The sequence shown here is derived from an EMBL/GenBank/DDBJ whole genome shotgun (WGS) entry which is preliminary data.</text>
</comment>
<keyword evidence="3" id="KW-1185">Reference proteome</keyword>
<dbReference type="EMBL" id="BAABUK010000042">
    <property type="protein sequence ID" value="GAA5817432.1"/>
    <property type="molecule type" value="Genomic_DNA"/>
</dbReference>
<organism evidence="2 3">
    <name type="scientific">Mucor flavus</name>
    <dbReference type="NCBI Taxonomy" id="439312"/>
    <lineage>
        <taxon>Eukaryota</taxon>
        <taxon>Fungi</taxon>
        <taxon>Fungi incertae sedis</taxon>
        <taxon>Mucoromycota</taxon>
        <taxon>Mucoromycotina</taxon>
        <taxon>Mucoromycetes</taxon>
        <taxon>Mucorales</taxon>
        <taxon>Mucorineae</taxon>
        <taxon>Mucoraceae</taxon>
        <taxon>Mucor</taxon>
    </lineage>
</organism>
<name>A0ABP9ZE90_9FUNG</name>
<proteinExistence type="predicted"/>
<feature type="compositionally biased region" description="Polar residues" evidence="1">
    <location>
        <begin position="10"/>
        <end position="25"/>
    </location>
</feature>
<dbReference type="Proteomes" id="UP001473302">
    <property type="component" value="Unassembled WGS sequence"/>
</dbReference>
<feature type="region of interest" description="Disordered" evidence="1">
    <location>
        <begin position="1"/>
        <end position="25"/>
    </location>
</feature>
<sequence>MFRLHRRTTSDTSDISNWSCDSNSPDGVLPSILSNGSSRVNNSTVKFSKVLIVNDTTTAYITKESSLPGSAKRVIDRYYSN</sequence>
<evidence type="ECO:0000256" key="1">
    <source>
        <dbReference type="SAM" id="MobiDB-lite"/>
    </source>
</evidence>
<evidence type="ECO:0000313" key="3">
    <source>
        <dbReference type="Proteomes" id="UP001473302"/>
    </source>
</evidence>
<gene>
    <name evidence="2" type="ORF">MFLAVUS_010978</name>
</gene>
<protein>
    <submittedName>
        <fullName evidence="2">Uncharacterized protein</fullName>
    </submittedName>
</protein>
<accession>A0ABP9ZE90</accession>